<keyword evidence="6" id="KW-1185">Reference proteome</keyword>
<evidence type="ECO:0000256" key="1">
    <source>
        <dbReference type="ARBA" id="ARBA00023015"/>
    </source>
</evidence>
<reference evidence="5 6" key="1">
    <citation type="submission" date="2021-10" db="EMBL/GenBank/DDBJ databases">
        <title>Anaerobic single-cell dispensing facilitates the cultivation of human gut bacteria.</title>
        <authorList>
            <person name="Afrizal A."/>
        </authorList>
    </citation>
    <scope>NUCLEOTIDE SEQUENCE [LARGE SCALE GENOMIC DNA]</scope>
    <source>
        <strain evidence="5 6">CLA-AA-H244</strain>
    </source>
</reference>
<proteinExistence type="predicted"/>
<dbReference type="InterPro" id="IPR000843">
    <property type="entry name" value="HTH_LacI"/>
</dbReference>
<dbReference type="InterPro" id="IPR028082">
    <property type="entry name" value="Peripla_BP_I"/>
</dbReference>
<protein>
    <submittedName>
        <fullName evidence="5">LacI family transcriptional regulator</fullName>
    </submittedName>
</protein>
<evidence type="ECO:0000313" key="5">
    <source>
        <dbReference type="EMBL" id="MCC2168445.1"/>
    </source>
</evidence>
<comment type="caution">
    <text evidence="5">The sequence shown here is derived from an EMBL/GenBank/DDBJ whole genome shotgun (WGS) entry which is preliminary data.</text>
</comment>
<evidence type="ECO:0000256" key="2">
    <source>
        <dbReference type="ARBA" id="ARBA00023125"/>
    </source>
</evidence>
<dbReference type="InterPro" id="IPR025997">
    <property type="entry name" value="SBP_2_dom"/>
</dbReference>
<dbReference type="Gene3D" id="3.40.50.2300">
    <property type="match status" value="2"/>
</dbReference>
<evidence type="ECO:0000256" key="3">
    <source>
        <dbReference type="ARBA" id="ARBA00023163"/>
    </source>
</evidence>
<evidence type="ECO:0000259" key="4">
    <source>
        <dbReference type="PROSITE" id="PS50932"/>
    </source>
</evidence>
<keyword evidence="1" id="KW-0805">Transcription regulation</keyword>
<dbReference type="PROSITE" id="PS50932">
    <property type="entry name" value="HTH_LACI_2"/>
    <property type="match status" value="1"/>
</dbReference>
<dbReference type="InterPro" id="IPR010982">
    <property type="entry name" value="Lambda_DNA-bd_dom_sf"/>
</dbReference>
<dbReference type="GO" id="GO:0000976">
    <property type="term" value="F:transcription cis-regulatory region binding"/>
    <property type="evidence" value="ECO:0007669"/>
    <property type="project" value="TreeGrafter"/>
</dbReference>
<dbReference type="AlphaFoldDB" id="A0AAE3AX44"/>
<evidence type="ECO:0000313" key="6">
    <source>
        <dbReference type="Proteomes" id="UP001199355"/>
    </source>
</evidence>
<keyword evidence="2" id="KW-0238">DNA-binding</keyword>
<dbReference type="Pfam" id="PF00356">
    <property type="entry name" value="LacI"/>
    <property type="match status" value="1"/>
</dbReference>
<dbReference type="PRINTS" id="PR00036">
    <property type="entry name" value="HTHLACI"/>
</dbReference>
<dbReference type="CDD" id="cd06267">
    <property type="entry name" value="PBP1_LacI_sugar_binding-like"/>
    <property type="match status" value="1"/>
</dbReference>
<dbReference type="EMBL" id="JAJEQF010000036">
    <property type="protein sequence ID" value="MCC2168445.1"/>
    <property type="molecule type" value="Genomic_DNA"/>
</dbReference>
<dbReference type="SUPFAM" id="SSF53822">
    <property type="entry name" value="Periplasmic binding protein-like I"/>
    <property type="match status" value="1"/>
</dbReference>
<dbReference type="RefSeq" id="WP_021915100.1">
    <property type="nucleotide sequence ID" value="NZ_JAJEQF010000036.1"/>
</dbReference>
<dbReference type="PANTHER" id="PTHR30146">
    <property type="entry name" value="LACI-RELATED TRANSCRIPTIONAL REPRESSOR"/>
    <property type="match status" value="1"/>
</dbReference>
<keyword evidence="3" id="KW-0804">Transcription</keyword>
<sequence>MASIKDVARQAGVAISTVSKVLNGYEGVSESTKDKVNAAIEALNYTPNAVAAALSSKQFGRVALLLKLEETVGCVDEINLQYLSGAIHRAKELKLDVVTLFFSMVADMGLDELTSYLKAQSVEGIIAYGMNEEDEFLRELIASGAFKIVLVDAPYHDRNTSSVWIDQKNAQYEIAKKTILGNESCTKVLYIAGDKKSFVTGERIAGMKKLAEELALELTIEYGDFSEKKARELTFSYADRMDVFVCASDLMAIGAMRALMELDVFHPVCGFDGIPLMSYAGKQMNTVRQDFYGVSAAAVEEVDRLLHLEEGRNVVLGYELVRMRYQDIVE</sequence>
<organism evidence="5 6">
    <name type="scientific">Gallintestinimicrobium propionicum</name>
    <dbReference type="NCBI Taxonomy" id="2981770"/>
    <lineage>
        <taxon>Bacteria</taxon>
        <taxon>Bacillati</taxon>
        <taxon>Bacillota</taxon>
        <taxon>Clostridia</taxon>
        <taxon>Lachnospirales</taxon>
        <taxon>Lachnospiraceae</taxon>
        <taxon>Gallintestinimicrobium</taxon>
    </lineage>
</organism>
<dbReference type="Gene3D" id="1.10.260.40">
    <property type="entry name" value="lambda repressor-like DNA-binding domains"/>
    <property type="match status" value="1"/>
</dbReference>
<name>A0AAE3AX44_9FIRM</name>
<gene>
    <name evidence="5" type="ORF">LKD45_12235</name>
</gene>
<accession>A0AAE3AX44</accession>
<feature type="domain" description="HTH lacI-type" evidence="4">
    <location>
        <begin position="2"/>
        <end position="56"/>
    </location>
</feature>
<dbReference type="GO" id="GO:0003700">
    <property type="term" value="F:DNA-binding transcription factor activity"/>
    <property type="evidence" value="ECO:0007669"/>
    <property type="project" value="TreeGrafter"/>
</dbReference>
<dbReference type="Proteomes" id="UP001199355">
    <property type="component" value="Unassembled WGS sequence"/>
</dbReference>
<dbReference type="PANTHER" id="PTHR30146:SF109">
    <property type="entry name" value="HTH-TYPE TRANSCRIPTIONAL REGULATOR GALS"/>
    <property type="match status" value="1"/>
</dbReference>
<dbReference type="CDD" id="cd01392">
    <property type="entry name" value="HTH_LacI"/>
    <property type="match status" value="1"/>
</dbReference>
<dbReference type="Pfam" id="PF13407">
    <property type="entry name" value="Peripla_BP_4"/>
    <property type="match status" value="1"/>
</dbReference>
<dbReference type="SUPFAM" id="SSF47413">
    <property type="entry name" value="lambda repressor-like DNA-binding domains"/>
    <property type="match status" value="1"/>
</dbReference>
<dbReference type="SMART" id="SM00354">
    <property type="entry name" value="HTH_LACI"/>
    <property type="match status" value="1"/>
</dbReference>